<protein>
    <submittedName>
        <fullName evidence="1">Uncharacterized protein</fullName>
    </submittedName>
</protein>
<name>A0AA49JVU7_9BACT</name>
<gene>
    <name evidence="1" type="ORF">Strain138_002128</name>
    <name evidence="2" type="ORF">Strain318_002127</name>
</gene>
<accession>A0AA49JVU7</accession>
<organism evidence="1">
    <name type="scientific">Pseudogemmatithrix spongiicola</name>
    <dbReference type="NCBI Taxonomy" id="3062599"/>
    <lineage>
        <taxon>Bacteria</taxon>
        <taxon>Pseudomonadati</taxon>
        <taxon>Gemmatimonadota</taxon>
        <taxon>Gemmatimonadia</taxon>
        <taxon>Gemmatimonadales</taxon>
        <taxon>Gemmatimonadaceae</taxon>
        <taxon>Pseudogemmatithrix</taxon>
    </lineage>
</organism>
<dbReference type="EMBL" id="CP130612">
    <property type="protein sequence ID" value="WKW12818.1"/>
    <property type="molecule type" value="Genomic_DNA"/>
</dbReference>
<dbReference type="AlphaFoldDB" id="A0AA49JVU7"/>
<evidence type="ECO:0000313" key="1">
    <source>
        <dbReference type="EMBL" id="WKW12818.1"/>
    </source>
</evidence>
<dbReference type="Proteomes" id="UP001229955">
    <property type="component" value="Chromosome"/>
</dbReference>
<dbReference type="EMBL" id="CP130613">
    <property type="protein sequence ID" value="WKW15725.1"/>
    <property type="molecule type" value="Genomic_DNA"/>
</dbReference>
<keyword evidence="3" id="KW-1185">Reference proteome</keyword>
<dbReference type="KEGG" id="pspc:Strain318_002127"/>
<sequence length="166" mass="18406">MGTSQHATNLVSSGGTVDRAMARDRRLAARIDDTAVIDPSGERVALFPENVPIARVLHKIAHGLFVLDYRRNPGREAFRVIGMFPYSIEEQRPAAIFVSTFDARFRAKRWKSVQAGAFEYIFVRHPASGARMLCVMDFHQDVWGVVESPSPLAGQPPAFVGQPTLL</sequence>
<evidence type="ECO:0000313" key="3">
    <source>
        <dbReference type="Proteomes" id="UP001229955"/>
    </source>
</evidence>
<accession>A0AA49K1E9</accession>
<proteinExistence type="predicted"/>
<dbReference type="RefSeq" id="WP_367885693.1">
    <property type="nucleotide sequence ID" value="NZ_CP130612.1"/>
</dbReference>
<reference evidence="1" key="1">
    <citation type="submission" date="2023-07" db="EMBL/GenBank/DDBJ databases">
        <authorList>
            <person name="Haufschild T."/>
            <person name="Kallscheuer N."/>
            <person name="Hammer J."/>
            <person name="Kohn T."/>
            <person name="Kabuu M."/>
            <person name="Jogler M."/>
            <person name="Wohfarth N."/>
            <person name="Heuer A."/>
            <person name="Rohde M."/>
            <person name="van Teeseling M.C.F."/>
            <person name="Jogler C."/>
        </authorList>
    </citation>
    <scope>NUCLEOTIDE SEQUENCE</scope>
    <source>
        <strain evidence="1">Strain 138</strain>
        <strain evidence="2">Strain 318</strain>
    </source>
</reference>
<evidence type="ECO:0000313" key="2">
    <source>
        <dbReference type="EMBL" id="WKW15725.1"/>
    </source>
</evidence>